<dbReference type="InterPro" id="IPR001209">
    <property type="entry name" value="Ribosomal_uS14"/>
</dbReference>
<comment type="function">
    <text evidence="6">Binds 16S rRNA, required for the assembly of 30S particles and may also be responsible for determining the conformation of the 16S rRNA at the A site.</text>
</comment>
<keyword evidence="6" id="KW-0694">RNA-binding</keyword>
<dbReference type="EMBL" id="WJQR01000003">
    <property type="protein sequence ID" value="MRI81233.1"/>
    <property type="molecule type" value="Genomic_DNA"/>
</dbReference>
<dbReference type="Pfam" id="PF00253">
    <property type="entry name" value="Ribosomal_S14"/>
    <property type="match status" value="1"/>
</dbReference>
<evidence type="ECO:0000256" key="2">
    <source>
        <dbReference type="ARBA" id="ARBA00022730"/>
    </source>
</evidence>
<organism evidence="8 9">
    <name type="scientific">Fundicoccus ignavus</name>
    <dbReference type="NCBI Taxonomy" id="2664442"/>
    <lineage>
        <taxon>Bacteria</taxon>
        <taxon>Bacillati</taxon>
        <taxon>Bacillota</taxon>
        <taxon>Bacilli</taxon>
        <taxon>Lactobacillales</taxon>
        <taxon>Aerococcaceae</taxon>
        <taxon>Fundicoccus</taxon>
    </lineage>
</organism>
<comment type="subunit">
    <text evidence="6">Part of the 30S ribosomal subunit. Contacts proteins S3 and S10.</text>
</comment>
<evidence type="ECO:0000313" key="10">
    <source>
        <dbReference type="Proteomes" id="UP000469870"/>
    </source>
</evidence>
<evidence type="ECO:0000256" key="4">
    <source>
        <dbReference type="ARBA" id="ARBA00023274"/>
    </source>
</evidence>
<dbReference type="PANTHER" id="PTHR19836">
    <property type="entry name" value="30S RIBOSOMAL PROTEIN S14"/>
    <property type="match status" value="1"/>
</dbReference>
<evidence type="ECO:0000256" key="5">
    <source>
        <dbReference type="ARBA" id="ARBA00035167"/>
    </source>
</evidence>
<dbReference type="Proteomes" id="UP000469870">
    <property type="component" value="Unassembled WGS sequence"/>
</dbReference>
<dbReference type="GO" id="GO:0015935">
    <property type="term" value="C:small ribosomal subunit"/>
    <property type="evidence" value="ECO:0007669"/>
    <property type="project" value="TreeGrafter"/>
</dbReference>
<dbReference type="EMBL" id="WJQS01000010">
    <property type="protein sequence ID" value="MRI86226.1"/>
    <property type="molecule type" value="Genomic_DNA"/>
</dbReference>
<dbReference type="InterPro" id="IPR043140">
    <property type="entry name" value="Ribosomal_uS14_sf"/>
</dbReference>
<name>A0A6I2GGE2_9LACT</name>
<sequence>MAKKSKIAKYKRQAALVEQYAALRAELKSQGNYETLRKLPLDSNPNRLRHRDQVDGRPRGYLRKFGLSRVNFRRLAHLGQIPGVHKASW</sequence>
<evidence type="ECO:0000313" key="7">
    <source>
        <dbReference type="EMBL" id="MRI81233.1"/>
    </source>
</evidence>
<comment type="similarity">
    <text evidence="1 6">Belongs to the universal ribosomal protein uS14 family.</text>
</comment>
<evidence type="ECO:0000256" key="6">
    <source>
        <dbReference type="HAMAP-Rule" id="MF_00537"/>
    </source>
</evidence>
<gene>
    <name evidence="6 8" type="primary">rpsN</name>
    <name evidence="8" type="ORF">GIY09_10250</name>
    <name evidence="7" type="ORF">GIY11_04300</name>
</gene>
<keyword evidence="9" id="KW-1185">Reference proteome</keyword>
<dbReference type="PANTHER" id="PTHR19836:SF19">
    <property type="entry name" value="SMALL RIBOSOMAL SUBUNIT PROTEIN US14M"/>
    <property type="match status" value="1"/>
</dbReference>
<dbReference type="GO" id="GO:0005737">
    <property type="term" value="C:cytoplasm"/>
    <property type="evidence" value="ECO:0007669"/>
    <property type="project" value="UniProtKB-ARBA"/>
</dbReference>
<protein>
    <recommendedName>
        <fullName evidence="5 6">Small ribosomal subunit protein uS14</fullName>
    </recommendedName>
</protein>
<dbReference type="Proteomes" id="UP000430975">
    <property type="component" value="Unassembled WGS sequence"/>
</dbReference>
<keyword evidence="3 6" id="KW-0689">Ribosomal protein</keyword>
<evidence type="ECO:0000313" key="8">
    <source>
        <dbReference type="EMBL" id="MRI86226.1"/>
    </source>
</evidence>
<dbReference type="Gene3D" id="4.10.830.10">
    <property type="entry name" value="30s Ribosomal Protein S14, Chain N"/>
    <property type="match status" value="1"/>
</dbReference>
<evidence type="ECO:0000313" key="9">
    <source>
        <dbReference type="Proteomes" id="UP000430975"/>
    </source>
</evidence>
<dbReference type="GO" id="GO:0019843">
    <property type="term" value="F:rRNA binding"/>
    <property type="evidence" value="ECO:0007669"/>
    <property type="project" value="UniProtKB-UniRule"/>
</dbReference>
<evidence type="ECO:0000256" key="1">
    <source>
        <dbReference type="ARBA" id="ARBA00009083"/>
    </source>
</evidence>
<dbReference type="AlphaFoldDB" id="A0A6I2GGE2"/>
<keyword evidence="2 6" id="KW-0699">rRNA-binding</keyword>
<dbReference type="InterPro" id="IPR023036">
    <property type="entry name" value="Ribosomal_uS14_bac/plastid"/>
</dbReference>
<comment type="caution">
    <text evidence="8">The sequence shown here is derived from an EMBL/GenBank/DDBJ whole genome shotgun (WGS) entry which is preliminary data.</text>
</comment>
<keyword evidence="4 6" id="KW-0687">Ribonucleoprotein</keyword>
<dbReference type="SUPFAM" id="SSF57716">
    <property type="entry name" value="Glucocorticoid receptor-like (DNA-binding domain)"/>
    <property type="match status" value="1"/>
</dbReference>
<dbReference type="GO" id="GO:0006412">
    <property type="term" value="P:translation"/>
    <property type="evidence" value="ECO:0007669"/>
    <property type="project" value="UniProtKB-UniRule"/>
</dbReference>
<dbReference type="NCBIfam" id="NF006477">
    <property type="entry name" value="PRK08881.1"/>
    <property type="match status" value="1"/>
</dbReference>
<evidence type="ECO:0000256" key="3">
    <source>
        <dbReference type="ARBA" id="ARBA00022980"/>
    </source>
</evidence>
<dbReference type="RefSeq" id="WP_153861640.1">
    <property type="nucleotide sequence ID" value="NZ_WJQR01000003.1"/>
</dbReference>
<accession>A0A6I2GGE2</accession>
<dbReference type="HAMAP" id="MF_00537">
    <property type="entry name" value="Ribosomal_uS14_1"/>
    <property type="match status" value="1"/>
</dbReference>
<dbReference type="GO" id="GO:0003735">
    <property type="term" value="F:structural constituent of ribosome"/>
    <property type="evidence" value="ECO:0007669"/>
    <property type="project" value="InterPro"/>
</dbReference>
<reference evidence="9 10" key="1">
    <citation type="submission" date="2019-11" db="EMBL/GenBank/DDBJ databases">
        <title>Characterisation of Fundicoccus ignavus gen. nov. sp. nov., a novel genus of the family Aerococcaceae isolated from bulk tank milk.</title>
        <authorList>
            <person name="Siebert A."/>
            <person name="Huptas C."/>
            <person name="Wenning M."/>
            <person name="Scherer S."/>
            <person name="Doll E.V."/>
        </authorList>
    </citation>
    <scope>NUCLEOTIDE SEQUENCE [LARGE SCALE GENOMIC DNA]</scope>
    <source>
        <strain evidence="7 10">DSM 109653</strain>
        <strain evidence="8 9">WS4759</strain>
    </source>
</reference>
<proteinExistence type="inferred from homology"/>